<dbReference type="RefSeq" id="WP_182513986.1">
    <property type="nucleotide sequence ID" value="NZ_JACJIQ010000017.1"/>
</dbReference>
<dbReference type="CDD" id="cd07518">
    <property type="entry name" value="HAD_YbiV-Like"/>
    <property type="match status" value="1"/>
</dbReference>
<dbReference type="InterPro" id="IPR023214">
    <property type="entry name" value="HAD_sf"/>
</dbReference>
<sequence length="266" mass="30043">MDFSNIKLIASDMDGTLLNSQHQLSDTFYPVYLALKEKGILFAAASGRQYHNLLNLFQPIKDEIIFMAENGSYVMYKGQEILVQALEPEQVPALLQKAKSVPDTHIVLCGKKTAYVDSSHPAFLEQVELYYDEVQVVEDLLQVTDDQFLKIAICDLAGAEENSNTYFQEEREYLQVTVSGKIWLDLCHRLANKGHAMEIIQKQFGVTGEESMAFGDFLNDRQLLQKVHYSFAMANAHPEIKEVARFQTQSNDENGVLAILQQVVTA</sequence>
<evidence type="ECO:0000313" key="2">
    <source>
        <dbReference type="Proteomes" id="UP000563094"/>
    </source>
</evidence>
<dbReference type="GO" id="GO:0000287">
    <property type="term" value="F:magnesium ion binding"/>
    <property type="evidence" value="ECO:0007669"/>
    <property type="project" value="TreeGrafter"/>
</dbReference>
<name>A0A839GVN5_9BACT</name>
<dbReference type="InterPro" id="IPR036412">
    <property type="entry name" value="HAD-like_sf"/>
</dbReference>
<proteinExistence type="predicted"/>
<organism evidence="1 2">
    <name type="scientific">Rufibacter quisquiliarum</name>
    <dbReference type="NCBI Taxonomy" id="1549639"/>
    <lineage>
        <taxon>Bacteria</taxon>
        <taxon>Pseudomonadati</taxon>
        <taxon>Bacteroidota</taxon>
        <taxon>Cytophagia</taxon>
        <taxon>Cytophagales</taxon>
        <taxon>Hymenobacteraceae</taxon>
        <taxon>Rufibacter</taxon>
    </lineage>
</organism>
<evidence type="ECO:0008006" key="3">
    <source>
        <dbReference type="Google" id="ProtNLM"/>
    </source>
</evidence>
<dbReference type="SFLD" id="SFLDG01140">
    <property type="entry name" value="C2.B:_Phosphomannomutase_and_P"/>
    <property type="match status" value="1"/>
</dbReference>
<dbReference type="NCBIfam" id="TIGR00099">
    <property type="entry name" value="Cof-subfamily"/>
    <property type="match status" value="1"/>
</dbReference>
<dbReference type="InterPro" id="IPR006379">
    <property type="entry name" value="HAD-SF_hydro_IIB"/>
</dbReference>
<dbReference type="Pfam" id="PF08282">
    <property type="entry name" value="Hydrolase_3"/>
    <property type="match status" value="1"/>
</dbReference>
<dbReference type="GO" id="GO:0016791">
    <property type="term" value="F:phosphatase activity"/>
    <property type="evidence" value="ECO:0007669"/>
    <property type="project" value="TreeGrafter"/>
</dbReference>
<dbReference type="NCBIfam" id="TIGR01484">
    <property type="entry name" value="HAD-SF-IIB"/>
    <property type="match status" value="1"/>
</dbReference>
<dbReference type="EMBL" id="JACJIQ010000017">
    <property type="protein sequence ID" value="MBA9078927.1"/>
    <property type="molecule type" value="Genomic_DNA"/>
</dbReference>
<dbReference type="Gene3D" id="3.30.1240.10">
    <property type="match status" value="1"/>
</dbReference>
<dbReference type="PANTHER" id="PTHR10000:SF53">
    <property type="entry name" value="5-AMINO-6-(5-PHOSPHO-D-RIBITYLAMINO)URACIL PHOSPHATASE YBJI-RELATED"/>
    <property type="match status" value="1"/>
</dbReference>
<gene>
    <name evidence="1" type="ORF">FHS90_003661</name>
</gene>
<dbReference type="SUPFAM" id="SSF56784">
    <property type="entry name" value="HAD-like"/>
    <property type="match status" value="1"/>
</dbReference>
<dbReference type="SFLD" id="SFLDS00003">
    <property type="entry name" value="Haloacid_Dehalogenase"/>
    <property type="match status" value="1"/>
</dbReference>
<reference evidence="1 2" key="1">
    <citation type="submission" date="2020-08" db="EMBL/GenBank/DDBJ databases">
        <title>Genomic Encyclopedia of Type Strains, Phase IV (KMG-IV): sequencing the most valuable type-strain genomes for metagenomic binning, comparative biology and taxonomic classification.</title>
        <authorList>
            <person name="Goeker M."/>
        </authorList>
    </citation>
    <scope>NUCLEOTIDE SEQUENCE [LARGE SCALE GENOMIC DNA]</scope>
    <source>
        <strain evidence="1 2">DSM 29854</strain>
    </source>
</reference>
<dbReference type="SFLD" id="SFLDG01144">
    <property type="entry name" value="C2.B.4:_PGP_Like"/>
    <property type="match status" value="1"/>
</dbReference>
<dbReference type="Proteomes" id="UP000563094">
    <property type="component" value="Unassembled WGS sequence"/>
</dbReference>
<dbReference type="AlphaFoldDB" id="A0A839GVN5"/>
<comment type="caution">
    <text evidence="1">The sequence shown here is derived from an EMBL/GenBank/DDBJ whole genome shotgun (WGS) entry which is preliminary data.</text>
</comment>
<protein>
    <recommendedName>
        <fullName evidence="3">Haloacid dehalogenase</fullName>
    </recommendedName>
</protein>
<accession>A0A839GVN5</accession>
<dbReference type="PANTHER" id="PTHR10000">
    <property type="entry name" value="PHOSPHOSERINE PHOSPHATASE"/>
    <property type="match status" value="1"/>
</dbReference>
<keyword evidence="2" id="KW-1185">Reference proteome</keyword>
<dbReference type="PROSITE" id="PS01228">
    <property type="entry name" value="COF_1"/>
    <property type="match status" value="1"/>
</dbReference>
<dbReference type="InterPro" id="IPR000150">
    <property type="entry name" value="Cof"/>
</dbReference>
<evidence type="ECO:0000313" key="1">
    <source>
        <dbReference type="EMBL" id="MBA9078927.1"/>
    </source>
</evidence>
<dbReference type="Gene3D" id="3.40.50.1000">
    <property type="entry name" value="HAD superfamily/HAD-like"/>
    <property type="match status" value="1"/>
</dbReference>
<dbReference type="GO" id="GO:0005829">
    <property type="term" value="C:cytosol"/>
    <property type="evidence" value="ECO:0007669"/>
    <property type="project" value="TreeGrafter"/>
</dbReference>